<dbReference type="Pfam" id="PF03960">
    <property type="entry name" value="ArsC"/>
    <property type="match status" value="1"/>
</dbReference>
<dbReference type="InterPro" id="IPR006504">
    <property type="entry name" value="Tscrpt_reg_Spx/MgsR"/>
</dbReference>
<evidence type="ECO:0000313" key="4">
    <source>
        <dbReference type="Proteomes" id="UP001589654"/>
    </source>
</evidence>
<keyword evidence="4" id="KW-1185">Reference proteome</keyword>
<reference evidence="3 4" key="1">
    <citation type="submission" date="2024-09" db="EMBL/GenBank/DDBJ databases">
        <authorList>
            <person name="Sun Q."/>
            <person name="Mori K."/>
        </authorList>
    </citation>
    <scope>NUCLEOTIDE SEQUENCE [LARGE SCALE GENOMIC DNA]</scope>
    <source>
        <strain evidence="3 4">CECT 7682</strain>
    </source>
</reference>
<dbReference type="Gene3D" id="3.40.30.10">
    <property type="entry name" value="Glutaredoxin"/>
    <property type="match status" value="1"/>
</dbReference>
<evidence type="ECO:0000256" key="2">
    <source>
        <dbReference type="PROSITE-ProRule" id="PRU01282"/>
    </source>
</evidence>
<dbReference type="EMBL" id="JBHMEW010000008">
    <property type="protein sequence ID" value="MFB9210464.1"/>
    <property type="molecule type" value="Genomic_DNA"/>
</dbReference>
<dbReference type="RefSeq" id="WP_290246719.1">
    <property type="nucleotide sequence ID" value="NZ_JAUFQT010000001.1"/>
</dbReference>
<dbReference type="InterPro" id="IPR006660">
    <property type="entry name" value="Arsenate_reductase-like"/>
</dbReference>
<dbReference type="PANTHER" id="PTHR30041">
    <property type="entry name" value="ARSENATE REDUCTASE"/>
    <property type="match status" value="1"/>
</dbReference>
<proteinExistence type="inferred from homology"/>
<dbReference type="PROSITE" id="PS51353">
    <property type="entry name" value="ARSC"/>
    <property type="match status" value="1"/>
</dbReference>
<organism evidence="3 4">
    <name type="scientific">Echinicola jeungdonensis</name>
    <dbReference type="NCBI Taxonomy" id="709343"/>
    <lineage>
        <taxon>Bacteria</taxon>
        <taxon>Pseudomonadati</taxon>
        <taxon>Bacteroidota</taxon>
        <taxon>Cytophagia</taxon>
        <taxon>Cytophagales</taxon>
        <taxon>Cyclobacteriaceae</taxon>
        <taxon>Echinicola</taxon>
    </lineage>
</organism>
<dbReference type="PANTHER" id="PTHR30041:SF8">
    <property type="entry name" value="PROTEIN YFFB"/>
    <property type="match status" value="1"/>
</dbReference>
<evidence type="ECO:0000256" key="1">
    <source>
        <dbReference type="ARBA" id="ARBA00007198"/>
    </source>
</evidence>
<dbReference type="InterPro" id="IPR036249">
    <property type="entry name" value="Thioredoxin-like_sf"/>
</dbReference>
<name>A0ABV5J3A0_9BACT</name>
<dbReference type="Proteomes" id="UP001589654">
    <property type="component" value="Unassembled WGS sequence"/>
</dbReference>
<sequence length="116" mass="13655">MENVKVYGIKNCDTMKRTFKFLEENKVDYSFIDYKKTPPTKELLNEFLEEIPLDKLVNKKGMTFRKLSDEEKESLKQEDSAIPLIIKNSSMIKRPVMVFPDGRYLVGFQPDEILEK</sequence>
<comment type="caution">
    <text evidence="3">The sequence shown here is derived from an EMBL/GenBank/DDBJ whole genome shotgun (WGS) entry which is preliminary data.</text>
</comment>
<comment type="similarity">
    <text evidence="1 2">Belongs to the ArsC family.</text>
</comment>
<evidence type="ECO:0000313" key="3">
    <source>
        <dbReference type="EMBL" id="MFB9210464.1"/>
    </source>
</evidence>
<dbReference type="NCBIfam" id="TIGR01617">
    <property type="entry name" value="arsC_related"/>
    <property type="match status" value="1"/>
</dbReference>
<protein>
    <submittedName>
        <fullName evidence="3">Spx/MgsR family RNA polymerase-binding regulatory protein</fullName>
    </submittedName>
</protein>
<accession>A0ABV5J3A0</accession>
<dbReference type="SUPFAM" id="SSF52833">
    <property type="entry name" value="Thioredoxin-like"/>
    <property type="match status" value="1"/>
</dbReference>
<gene>
    <name evidence="3" type="ORF">ACFFUR_01480</name>
</gene>